<dbReference type="Proteomes" id="UP001529510">
    <property type="component" value="Unassembled WGS sequence"/>
</dbReference>
<gene>
    <name evidence="1" type="ORF">M9458_013552</name>
</gene>
<organism evidence="1 2">
    <name type="scientific">Cirrhinus mrigala</name>
    <name type="common">Mrigala</name>
    <dbReference type="NCBI Taxonomy" id="683832"/>
    <lineage>
        <taxon>Eukaryota</taxon>
        <taxon>Metazoa</taxon>
        <taxon>Chordata</taxon>
        <taxon>Craniata</taxon>
        <taxon>Vertebrata</taxon>
        <taxon>Euteleostomi</taxon>
        <taxon>Actinopterygii</taxon>
        <taxon>Neopterygii</taxon>
        <taxon>Teleostei</taxon>
        <taxon>Ostariophysi</taxon>
        <taxon>Cypriniformes</taxon>
        <taxon>Cyprinidae</taxon>
        <taxon>Labeoninae</taxon>
        <taxon>Labeonini</taxon>
        <taxon>Cirrhinus</taxon>
    </lineage>
</organism>
<keyword evidence="2" id="KW-1185">Reference proteome</keyword>
<accession>A0ABD0QXD7</accession>
<evidence type="ECO:0000313" key="1">
    <source>
        <dbReference type="EMBL" id="KAL0190854.1"/>
    </source>
</evidence>
<evidence type="ECO:0000313" key="2">
    <source>
        <dbReference type="Proteomes" id="UP001529510"/>
    </source>
</evidence>
<reference evidence="1 2" key="1">
    <citation type="submission" date="2024-05" db="EMBL/GenBank/DDBJ databases">
        <title>Genome sequencing and assembly of Indian major carp, Cirrhinus mrigala (Hamilton, 1822).</title>
        <authorList>
            <person name="Mohindra V."/>
            <person name="Chowdhury L.M."/>
            <person name="Lal K."/>
            <person name="Jena J.K."/>
        </authorList>
    </citation>
    <scope>NUCLEOTIDE SEQUENCE [LARGE SCALE GENOMIC DNA]</scope>
    <source>
        <strain evidence="1">CM1030</strain>
        <tissue evidence="1">Blood</tissue>
    </source>
</reference>
<proteinExistence type="predicted"/>
<feature type="non-terminal residue" evidence="1">
    <location>
        <position position="55"/>
    </location>
</feature>
<dbReference type="AlphaFoldDB" id="A0ABD0QXD7"/>
<name>A0ABD0QXD7_CIRMR</name>
<dbReference type="EMBL" id="JAMKFB020000006">
    <property type="protein sequence ID" value="KAL0190854.1"/>
    <property type="molecule type" value="Genomic_DNA"/>
</dbReference>
<feature type="non-terminal residue" evidence="1">
    <location>
        <position position="1"/>
    </location>
</feature>
<protein>
    <submittedName>
        <fullName evidence="1">Uncharacterized protein</fullName>
    </submittedName>
</protein>
<comment type="caution">
    <text evidence="1">The sequence shown here is derived from an EMBL/GenBank/DDBJ whole genome shotgun (WGS) entry which is preliminary data.</text>
</comment>
<sequence length="55" mass="5651">SSSASLSATVPSVAGPPPLHGHGPPSHPLFCLCSPTFLDCCCFERQESLLEGGIL</sequence>